<evidence type="ECO:0000256" key="1">
    <source>
        <dbReference type="SAM" id="MobiDB-lite"/>
    </source>
</evidence>
<comment type="caution">
    <text evidence="2">The sequence shown here is derived from an EMBL/GenBank/DDBJ whole genome shotgun (WGS) entry which is preliminary data.</text>
</comment>
<accession>A0ABR3V8E2</accession>
<keyword evidence="3" id="KW-1185">Reference proteome</keyword>
<name>A0ABR3V8E2_9PEZI</name>
<gene>
    <name evidence="2" type="ORF">VTK73DRAFT_4492</name>
</gene>
<proteinExistence type="predicted"/>
<protein>
    <submittedName>
        <fullName evidence="2">Uncharacterized protein</fullName>
    </submittedName>
</protein>
<organism evidence="2 3">
    <name type="scientific">Phialemonium thermophilum</name>
    <dbReference type="NCBI Taxonomy" id="223376"/>
    <lineage>
        <taxon>Eukaryota</taxon>
        <taxon>Fungi</taxon>
        <taxon>Dikarya</taxon>
        <taxon>Ascomycota</taxon>
        <taxon>Pezizomycotina</taxon>
        <taxon>Sordariomycetes</taxon>
        <taxon>Sordariomycetidae</taxon>
        <taxon>Cephalothecales</taxon>
        <taxon>Cephalothecaceae</taxon>
        <taxon>Phialemonium</taxon>
    </lineage>
</organism>
<dbReference type="Proteomes" id="UP001586593">
    <property type="component" value="Unassembled WGS sequence"/>
</dbReference>
<feature type="compositionally biased region" description="Pro residues" evidence="1">
    <location>
        <begin position="92"/>
        <end position="111"/>
    </location>
</feature>
<dbReference type="EMBL" id="JAZHXJ010002547">
    <property type="protein sequence ID" value="KAL1837982.1"/>
    <property type="molecule type" value="Genomic_DNA"/>
</dbReference>
<feature type="region of interest" description="Disordered" evidence="1">
    <location>
        <begin position="92"/>
        <end position="125"/>
    </location>
</feature>
<evidence type="ECO:0000313" key="3">
    <source>
        <dbReference type="Proteomes" id="UP001586593"/>
    </source>
</evidence>
<sequence length="216" mass="22940">MARRYGSVLDATVSSKSSACLDDGDGVVPLPTSCSASDTNSSCGCSLLARLSTLTAWAVSPRKRACAAAMVCQLASPTPLFWAPPPPPLPPPLAPPPPPPPPPLAPPPSPSPFRSGNRDPRPQLHMSRQSCRWWGRFVATVSNLGTPSFLQMAFTQPSQPARPGACAPSASRRCGMLPIRSPVSVNLAGHQRHRVCREKWPAYPGRWSICCGLPCS</sequence>
<evidence type="ECO:0000313" key="2">
    <source>
        <dbReference type="EMBL" id="KAL1837982.1"/>
    </source>
</evidence>
<reference evidence="2 3" key="1">
    <citation type="journal article" date="2024" name="Commun. Biol.">
        <title>Comparative genomic analysis of thermophilic fungi reveals convergent evolutionary adaptations and gene losses.</title>
        <authorList>
            <person name="Steindorff A.S."/>
            <person name="Aguilar-Pontes M.V."/>
            <person name="Robinson A.J."/>
            <person name="Andreopoulos B."/>
            <person name="LaButti K."/>
            <person name="Kuo A."/>
            <person name="Mondo S."/>
            <person name="Riley R."/>
            <person name="Otillar R."/>
            <person name="Haridas S."/>
            <person name="Lipzen A."/>
            <person name="Grimwood J."/>
            <person name="Schmutz J."/>
            <person name="Clum A."/>
            <person name="Reid I.D."/>
            <person name="Moisan M.C."/>
            <person name="Butler G."/>
            <person name="Nguyen T.T.M."/>
            <person name="Dewar K."/>
            <person name="Conant G."/>
            <person name="Drula E."/>
            <person name="Henrissat B."/>
            <person name="Hansel C."/>
            <person name="Singer S."/>
            <person name="Hutchinson M.I."/>
            <person name="de Vries R.P."/>
            <person name="Natvig D.O."/>
            <person name="Powell A.J."/>
            <person name="Tsang A."/>
            <person name="Grigoriev I.V."/>
        </authorList>
    </citation>
    <scope>NUCLEOTIDE SEQUENCE [LARGE SCALE GENOMIC DNA]</scope>
    <source>
        <strain evidence="2 3">ATCC 24622</strain>
    </source>
</reference>